<feature type="transmembrane region" description="Helical" evidence="7">
    <location>
        <begin position="180"/>
        <end position="202"/>
    </location>
</feature>
<protein>
    <submittedName>
        <fullName evidence="9">Sugar ABC transporter permease</fullName>
    </submittedName>
</protein>
<dbReference type="InterPro" id="IPR035906">
    <property type="entry name" value="MetI-like_sf"/>
</dbReference>
<evidence type="ECO:0000256" key="7">
    <source>
        <dbReference type="RuleBase" id="RU363032"/>
    </source>
</evidence>
<feature type="transmembrane region" description="Helical" evidence="7">
    <location>
        <begin position="97"/>
        <end position="118"/>
    </location>
</feature>
<gene>
    <name evidence="9" type="ORF">K8V81_12080</name>
</gene>
<comment type="similarity">
    <text evidence="7">Belongs to the binding-protein-dependent transport system permease family.</text>
</comment>
<keyword evidence="2 7" id="KW-0813">Transport</keyword>
<name>A0A921MXP8_9MICO</name>
<evidence type="ECO:0000313" key="9">
    <source>
        <dbReference type="EMBL" id="HJG92448.1"/>
    </source>
</evidence>
<evidence type="ECO:0000256" key="2">
    <source>
        <dbReference type="ARBA" id="ARBA00022448"/>
    </source>
</evidence>
<evidence type="ECO:0000259" key="8">
    <source>
        <dbReference type="PROSITE" id="PS50928"/>
    </source>
</evidence>
<evidence type="ECO:0000256" key="1">
    <source>
        <dbReference type="ARBA" id="ARBA00004651"/>
    </source>
</evidence>
<dbReference type="Pfam" id="PF00528">
    <property type="entry name" value="BPD_transp_1"/>
    <property type="match status" value="1"/>
</dbReference>
<dbReference type="GO" id="GO:0005886">
    <property type="term" value="C:plasma membrane"/>
    <property type="evidence" value="ECO:0007669"/>
    <property type="project" value="UniProtKB-SubCell"/>
</dbReference>
<dbReference type="PANTHER" id="PTHR30193">
    <property type="entry name" value="ABC TRANSPORTER PERMEASE PROTEIN"/>
    <property type="match status" value="1"/>
</dbReference>
<dbReference type="InterPro" id="IPR000515">
    <property type="entry name" value="MetI-like"/>
</dbReference>
<keyword evidence="6 7" id="KW-0472">Membrane</keyword>
<keyword evidence="5 7" id="KW-1133">Transmembrane helix</keyword>
<evidence type="ECO:0000256" key="6">
    <source>
        <dbReference type="ARBA" id="ARBA00023136"/>
    </source>
</evidence>
<dbReference type="Gene3D" id="1.10.3720.10">
    <property type="entry name" value="MetI-like"/>
    <property type="match status" value="1"/>
</dbReference>
<reference evidence="9" key="2">
    <citation type="submission" date="2021-09" db="EMBL/GenBank/DDBJ databases">
        <authorList>
            <person name="Gilroy R."/>
        </authorList>
    </citation>
    <scope>NUCLEOTIDE SEQUENCE</scope>
    <source>
        <strain evidence="9">ChiGjej5B5-22894</strain>
    </source>
</reference>
<feature type="transmembrane region" description="Helical" evidence="7">
    <location>
        <begin position="130"/>
        <end position="149"/>
    </location>
</feature>
<feature type="transmembrane region" description="Helical" evidence="7">
    <location>
        <begin position="36"/>
        <end position="59"/>
    </location>
</feature>
<comment type="caution">
    <text evidence="9">The sequence shown here is derived from an EMBL/GenBank/DDBJ whole genome shotgun (WGS) entry which is preliminary data.</text>
</comment>
<sequence length="316" mass="34927">MTTADGLTAPPRGAAAATALSAGRARRRRTDNLRGWLYCAPFLIAFGLFLVWPTFYGLWMSFTGTSLAGTNTQFVGLDNWTEALGDPQVWTSLANTAWFTVLSTIPLVLVAMLLAVLVNIGLPGQWFWRLSFFMPFLLASTVVSQFWNWMYNPQLGLINTFLGWFGIAGPAWLQDPNTAMIAVVITTVWWTIGFNFLLYLAALQNIPDQLYEAASLDGAGGWRKFLSITLPQLAPTTVLVLVLQMLASLKVFDQIYQMTGGGPGGTTRPVLLYIYEVGFTGYRLGYASAISYIFFFMIIIVSIAYMVIASRRSVKA</sequence>
<proteinExistence type="inferred from homology"/>
<dbReference type="InterPro" id="IPR051393">
    <property type="entry name" value="ABC_transporter_permease"/>
</dbReference>
<keyword evidence="3" id="KW-1003">Cell membrane</keyword>
<keyword evidence="4 7" id="KW-0812">Transmembrane</keyword>
<dbReference type="AlphaFoldDB" id="A0A921MXP8"/>
<dbReference type="PROSITE" id="PS50928">
    <property type="entry name" value="ABC_TM1"/>
    <property type="match status" value="1"/>
</dbReference>
<dbReference type="Proteomes" id="UP000742460">
    <property type="component" value="Unassembled WGS sequence"/>
</dbReference>
<evidence type="ECO:0000256" key="4">
    <source>
        <dbReference type="ARBA" id="ARBA00022692"/>
    </source>
</evidence>
<dbReference type="PANTHER" id="PTHR30193:SF41">
    <property type="entry name" value="DIACETYLCHITOBIOSE UPTAKE SYSTEM PERMEASE PROTEIN NGCF"/>
    <property type="match status" value="1"/>
</dbReference>
<evidence type="ECO:0000256" key="3">
    <source>
        <dbReference type="ARBA" id="ARBA00022475"/>
    </source>
</evidence>
<reference evidence="9" key="1">
    <citation type="journal article" date="2021" name="PeerJ">
        <title>Extensive microbial diversity within the chicken gut microbiome revealed by metagenomics and culture.</title>
        <authorList>
            <person name="Gilroy R."/>
            <person name="Ravi A."/>
            <person name="Getino M."/>
            <person name="Pursley I."/>
            <person name="Horton D.L."/>
            <person name="Alikhan N.F."/>
            <person name="Baker D."/>
            <person name="Gharbi K."/>
            <person name="Hall N."/>
            <person name="Watson M."/>
            <person name="Adriaenssens E.M."/>
            <person name="Foster-Nyarko E."/>
            <person name="Jarju S."/>
            <person name="Secka A."/>
            <person name="Antonio M."/>
            <person name="Oren A."/>
            <person name="Chaudhuri R.R."/>
            <person name="La Ragione R."/>
            <person name="Hildebrand F."/>
            <person name="Pallen M.J."/>
        </authorList>
    </citation>
    <scope>NUCLEOTIDE SEQUENCE</scope>
    <source>
        <strain evidence="9">ChiGjej5B5-22894</strain>
    </source>
</reference>
<evidence type="ECO:0000313" key="10">
    <source>
        <dbReference type="Proteomes" id="UP000742460"/>
    </source>
</evidence>
<evidence type="ECO:0000256" key="5">
    <source>
        <dbReference type="ARBA" id="ARBA00022989"/>
    </source>
</evidence>
<accession>A0A921MXP8</accession>
<feature type="domain" description="ABC transmembrane type-1" evidence="8">
    <location>
        <begin position="93"/>
        <end position="305"/>
    </location>
</feature>
<comment type="subcellular location">
    <subcellularLocation>
        <location evidence="1 7">Cell membrane</location>
        <topology evidence="1 7">Multi-pass membrane protein</topology>
    </subcellularLocation>
</comment>
<dbReference type="EMBL" id="DYUE01000280">
    <property type="protein sequence ID" value="HJG92448.1"/>
    <property type="molecule type" value="Genomic_DNA"/>
</dbReference>
<organism evidence="9 10">
    <name type="scientific">Brachybacterium massiliense</name>
    <dbReference type="NCBI Taxonomy" id="1755098"/>
    <lineage>
        <taxon>Bacteria</taxon>
        <taxon>Bacillati</taxon>
        <taxon>Actinomycetota</taxon>
        <taxon>Actinomycetes</taxon>
        <taxon>Micrococcales</taxon>
        <taxon>Dermabacteraceae</taxon>
        <taxon>Brachybacterium</taxon>
    </lineage>
</organism>
<dbReference type="SUPFAM" id="SSF161098">
    <property type="entry name" value="MetI-like"/>
    <property type="match status" value="1"/>
</dbReference>
<feature type="transmembrane region" description="Helical" evidence="7">
    <location>
        <begin position="289"/>
        <end position="308"/>
    </location>
</feature>
<dbReference type="GO" id="GO:0055085">
    <property type="term" value="P:transmembrane transport"/>
    <property type="evidence" value="ECO:0007669"/>
    <property type="project" value="InterPro"/>
</dbReference>
<dbReference type="CDD" id="cd06261">
    <property type="entry name" value="TM_PBP2"/>
    <property type="match status" value="1"/>
</dbReference>